<evidence type="ECO:0000256" key="2">
    <source>
        <dbReference type="ARBA" id="ARBA00022963"/>
    </source>
</evidence>
<gene>
    <name evidence="5" type="ORF">AL705_07565</name>
</gene>
<dbReference type="InterPro" id="IPR000073">
    <property type="entry name" value="AB_hydrolase_1"/>
</dbReference>
<dbReference type="Pfam" id="PF12697">
    <property type="entry name" value="Abhydrolase_6"/>
    <property type="match status" value="1"/>
</dbReference>
<name>A0A0M4MCV0_9ACTN</name>
<evidence type="ECO:0000259" key="4">
    <source>
        <dbReference type="Pfam" id="PF12697"/>
    </source>
</evidence>
<evidence type="ECO:0000313" key="6">
    <source>
        <dbReference type="Proteomes" id="UP000068137"/>
    </source>
</evidence>
<dbReference type="InterPro" id="IPR029058">
    <property type="entry name" value="AB_hydrolase_fold"/>
</dbReference>
<dbReference type="KEGG" id="cbq:AL705_07565"/>
<dbReference type="GO" id="GO:0016042">
    <property type="term" value="P:lipid catabolic process"/>
    <property type="evidence" value="ECO:0007669"/>
    <property type="project" value="UniProtKB-KW"/>
</dbReference>
<accession>A0A0M4MCV0</accession>
<dbReference type="PANTHER" id="PTHR10272:SF0">
    <property type="entry name" value="PLATELET-ACTIVATING FACTOR ACETYLHYDROLASE"/>
    <property type="match status" value="1"/>
</dbReference>
<proteinExistence type="predicted"/>
<keyword evidence="2" id="KW-0442">Lipid degradation</keyword>
<reference evidence="5 6" key="1">
    <citation type="journal article" date="2015" name="Genome Announc.">
        <title>Complete Genome Sequences for Two Strains of a Novel Fastidious, Partially Acid-Fast, Gram-Positive Corynebacterineae Bacterium, Derived from Human Clinical Samples.</title>
        <authorList>
            <person name="Nicholson A.C."/>
            <person name="Bell M."/>
            <person name="Humrighouse B.W."/>
            <person name="McQuiston J.R."/>
        </authorList>
    </citation>
    <scope>NUCLEOTIDE SEQUENCE [LARGE SCALE GENOMIC DNA]</scope>
    <source>
        <strain evidence="5 6">X1698</strain>
    </source>
</reference>
<dbReference type="Gene3D" id="3.40.50.1820">
    <property type="entry name" value="alpha/beta hydrolase"/>
    <property type="match status" value="1"/>
</dbReference>
<dbReference type="AlphaFoldDB" id="A0A0M4MCV0"/>
<dbReference type="PANTHER" id="PTHR10272">
    <property type="entry name" value="PLATELET-ACTIVATING FACTOR ACETYLHYDROLASE"/>
    <property type="match status" value="1"/>
</dbReference>
<evidence type="ECO:0000256" key="1">
    <source>
        <dbReference type="ARBA" id="ARBA00022801"/>
    </source>
</evidence>
<keyword evidence="1" id="KW-0378">Hydrolase</keyword>
<evidence type="ECO:0000313" key="5">
    <source>
        <dbReference type="EMBL" id="ALE19408.1"/>
    </source>
</evidence>
<protein>
    <recommendedName>
        <fullName evidence="4">AB hydrolase-1 domain-containing protein</fullName>
    </recommendedName>
</protein>
<sequence>MATRTEFVTYPSPIPSMATADDGTRELPVGIWEPGDTEPIGPLVVFSHGANGTMYNNESLFRELASHGYRVASVAHSKHTMFTRLSDGTIVTPRQAVPGRALDIQKSDDIQMSVDLQKDWIELRLADLDAVLDQLPHDEVVAMGHSLGGASALALGRERDDVVDVVALECITVAGEGEGPYPVPILYFYSDVAKDMLEGPAHTEVALPDGPGDRVVYLPGSGHLGMTDLGRVTPIVTNLLDRGLDTTDSEVTLGAVNEEVLAFLDQLQ</sequence>
<dbReference type="EMBL" id="CP012390">
    <property type="protein sequence ID" value="ALE19408.1"/>
    <property type="molecule type" value="Genomic_DNA"/>
</dbReference>
<dbReference type="SUPFAM" id="SSF53474">
    <property type="entry name" value="alpha/beta-Hydrolases"/>
    <property type="match status" value="1"/>
</dbReference>
<dbReference type="Proteomes" id="UP000068137">
    <property type="component" value="Chromosome"/>
</dbReference>
<dbReference type="GO" id="GO:0003847">
    <property type="term" value="F:1-alkyl-2-acetylglycerophosphocholine esterase activity"/>
    <property type="evidence" value="ECO:0007669"/>
    <property type="project" value="TreeGrafter"/>
</dbReference>
<keyword evidence="3" id="KW-0443">Lipid metabolism</keyword>
<evidence type="ECO:0000256" key="3">
    <source>
        <dbReference type="ARBA" id="ARBA00023098"/>
    </source>
</evidence>
<organism evidence="5 6">
    <name type="scientific">Lawsonella clevelandensis</name>
    <dbReference type="NCBI Taxonomy" id="1528099"/>
    <lineage>
        <taxon>Bacteria</taxon>
        <taxon>Bacillati</taxon>
        <taxon>Actinomycetota</taxon>
        <taxon>Actinomycetes</taxon>
        <taxon>Mycobacteriales</taxon>
        <taxon>Lawsonellaceae</taxon>
        <taxon>Lawsonella</taxon>
    </lineage>
</organism>
<feature type="domain" description="AB hydrolase-1" evidence="4">
    <location>
        <begin position="44"/>
        <end position="182"/>
    </location>
</feature>